<dbReference type="OrthoDB" id="3007381at2759"/>
<evidence type="ECO:0000256" key="1">
    <source>
        <dbReference type="SAM" id="MobiDB-lite"/>
    </source>
</evidence>
<dbReference type="AlphaFoldDB" id="A0A9P8ASF0"/>
<proteinExistence type="predicted"/>
<evidence type="ECO:0000313" key="3">
    <source>
        <dbReference type="Proteomes" id="UP000812287"/>
    </source>
</evidence>
<keyword evidence="3" id="KW-1185">Reference proteome</keyword>
<accession>A0A9P8ASF0</accession>
<comment type="caution">
    <text evidence="2">The sequence shown here is derived from an EMBL/GenBank/DDBJ whole genome shotgun (WGS) entry which is preliminary data.</text>
</comment>
<reference evidence="2" key="1">
    <citation type="submission" date="2020-11" db="EMBL/GenBank/DDBJ databases">
        <title>Adaptations for nitrogen fixation in a non-lichenized fungal sporocarp promotes dispersal by wood-feeding termites.</title>
        <authorList>
            <consortium name="DOE Joint Genome Institute"/>
            <person name="Koch R.A."/>
            <person name="Yoon G."/>
            <person name="Arayal U."/>
            <person name="Lail K."/>
            <person name="Amirebrahimi M."/>
            <person name="Labutti K."/>
            <person name="Lipzen A."/>
            <person name="Riley R."/>
            <person name="Barry K."/>
            <person name="Henrissat B."/>
            <person name="Grigoriev I.V."/>
            <person name="Herr J.R."/>
            <person name="Aime M.C."/>
        </authorList>
    </citation>
    <scope>NUCLEOTIDE SEQUENCE</scope>
    <source>
        <strain evidence="2">MCA 3950</strain>
    </source>
</reference>
<dbReference type="RefSeq" id="XP_043038302.1">
    <property type="nucleotide sequence ID" value="XM_043180138.1"/>
</dbReference>
<evidence type="ECO:0000313" key="2">
    <source>
        <dbReference type="EMBL" id="KAG7444802.1"/>
    </source>
</evidence>
<feature type="compositionally biased region" description="Polar residues" evidence="1">
    <location>
        <begin position="140"/>
        <end position="151"/>
    </location>
</feature>
<feature type="region of interest" description="Disordered" evidence="1">
    <location>
        <begin position="140"/>
        <end position="196"/>
    </location>
</feature>
<gene>
    <name evidence="2" type="ORF">BT62DRAFT_228359</name>
</gene>
<dbReference type="Proteomes" id="UP000812287">
    <property type="component" value="Unassembled WGS sequence"/>
</dbReference>
<protein>
    <submittedName>
        <fullName evidence="2">Uncharacterized protein</fullName>
    </submittedName>
</protein>
<organism evidence="2 3">
    <name type="scientific">Guyanagaster necrorhizus</name>
    <dbReference type="NCBI Taxonomy" id="856835"/>
    <lineage>
        <taxon>Eukaryota</taxon>
        <taxon>Fungi</taxon>
        <taxon>Dikarya</taxon>
        <taxon>Basidiomycota</taxon>
        <taxon>Agaricomycotina</taxon>
        <taxon>Agaricomycetes</taxon>
        <taxon>Agaricomycetidae</taxon>
        <taxon>Agaricales</taxon>
        <taxon>Marasmiineae</taxon>
        <taxon>Physalacriaceae</taxon>
        <taxon>Guyanagaster</taxon>
    </lineage>
</organism>
<feature type="compositionally biased region" description="Low complexity" evidence="1">
    <location>
        <begin position="152"/>
        <end position="163"/>
    </location>
</feature>
<dbReference type="EMBL" id="MU250539">
    <property type="protein sequence ID" value="KAG7444802.1"/>
    <property type="molecule type" value="Genomic_DNA"/>
</dbReference>
<name>A0A9P8ASF0_9AGAR</name>
<dbReference type="GeneID" id="66102434"/>
<sequence>MVQGSPKPDVSLKDKAASGLLAPCVTQENVYDYCVAHGLVKKDKPKKITGLQDLIEEEELYLRTHIRRNTFGLWSYCPPSPTILEVSSNNEFDDSDNRDIPRDLYSSQHPFSRSPSPDDDPFAPEAALETWRQQLQQSFDGNETTNLPNHRSLSSDASALESDNGPPSYGDYSSIECTGFHNSTDRATRSPGPVDASSLAVPEAFYIWTPRDREKFLGIKAPKAPDGRYMCCGQNFEFKDFVEHRRSSDEHGNFGQGSRRRS</sequence>
<feature type="region of interest" description="Disordered" evidence="1">
    <location>
        <begin position="85"/>
        <end position="123"/>
    </location>
</feature>